<organism evidence="2 3">
    <name type="scientific">Punica granatum</name>
    <name type="common">Pomegranate</name>
    <dbReference type="NCBI Taxonomy" id="22663"/>
    <lineage>
        <taxon>Eukaryota</taxon>
        <taxon>Viridiplantae</taxon>
        <taxon>Streptophyta</taxon>
        <taxon>Embryophyta</taxon>
        <taxon>Tracheophyta</taxon>
        <taxon>Spermatophyta</taxon>
        <taxon>Magnoliopsida</taxon>
        <taxon>eudicotyledons</taxon>
        <taxon>Gunneridae</taxon>
        <taxon>Pentapetalae</taxon>
        <taxon>rosids</taxon>
        <taxon>malvids</taxon>
        <taxon>Myrtales</taxon>
        <taxon>Lythraceae</taxon>
        <taxon>Punica</taxon>
    </lineage>
</organism>
<name>A0A2I0JH82_PUNGR</name>
<dbReference type="PANTHER" id="PTHR33681:SF11">
    <property type="entry name" value="ALGINATE LYASE"/>
    <property type="match status" value="1"/>
</dbReference>
<evidence type="ECO:0000313" key="3">
    <source>
        <dbReference type="Proteomes" id="UP000233551"/>
    </source>
</evidence>
<accession>A0A2I0JH82</accession>
<evidence type="ECO:0000259" key="1">
    <source>
        <dbReference type="Pfam" id="PF08787"/>
    </source>
</evidence>
<dbReference type="PANTHER" id="PTHR33681">
    <property type="entry name" value="BINDING PROTEIN, PUTATIVE, EXPRESSED-RELATED"/>
    <property type="match status" value="1"/>
</dbReference>
<proteinExistence type="predicted"/>
<dbReference type="SUPFAM" id="SSF49899">
    <property type="entry name" value="Concanavalin A-like lectins/glucanases"/>
    <property type="match status" value="1"/>
</dbReference>
<dbReference type="Proteomes" id="UP000233551">
    <property type="component" value="Unassembled WGS sequence"/>
</dbReference>
<dbReference type="InterPro" id="IPR014895">
    <property type="entry name" value="Alginate_lyase_2"/>
</dbReference>
<comment type="caution">
    <text evidence="2">The sequence shown here is derived from an EMBL/GenBank/DDBJ whole genome shotgun (WGS) entry which is preliminary data.</text>
</comment>
<dbReference type="EMBL" id="PGOL01001684">
    <property type="protein sequence ID" value="PKI55619.1"/>
    <property type="molecule type" value="Genomic_DNA"/>
</dbReference>
<keyword evidence="3" id="KW-1185">Reference proteome</keyword>
<evidence type="ECO:0000313" key="2">
    <source>
        <dbReference type="EMBL" id="PKI55619.1"/>
    </source>
</evidence>
<protein>
    <recommendedName>
        <fullName evidence="1">Alginate lyase 2 domain-containing protein</fullName>
    </recommendedName>
</protein>
<sequence length="189" mass="21284">MEESGGGGSTLAMVVKLRMKSIHAKSHLLFLCLVGLNGAIPLHIADPTDGFAPVPLTDWNFKGLDYLSGVWQLEGHAFVPNGTSRAIIVQIHGGEQHATTLILRINEGDVHYYLRDLVVVDVYDRWFRVNIIHEMDEETEMVFFDGVQKLVTEDCGPGDLFFKCGVYAAPPNVSYYLESRWRDIKIYKK</sequence>
<reference evidence="2 3" key="1">
    <citation type="submission" date="2017-11" db="EMBL/GenBank/DDBJ databases">
        <title>De-novo sequencing of pomegranate (Punica granatum L.) genome.</title>
        <authorList>
            <person name="Akparov Z."/>
            <person name="Amiraslanov A."/>
            <person name="Hajiyeva S."/>
            <person name="Abbasov M."/>
            <person name="Kaur K."/>
            <person name="Hamwieh A."/>
            <person name="Solovyev V."/>
            <person name="Salamov A."/>
            <person name="Braich B."/>
            <person name="Kosarev P."/>
            <person name="Mahmoud A."/>
            <person name="Hajiyev E."/>
            <person name="Babayeva S."/>
            <person name="Izzatullayeva V."/>
            <person name="Mammadov A."/>
            <person name="Mammadov A."/>
            <person name="Sharifova S."/>
            <person name="Ojaghi J."/>
            <person name="Eynullazada K."/>
            <person name="Bayramov B."/>
            <person name="Abdulazimova A."/>
            <person name="Shahmuradov I."/>
        </authorList>
    </citation>
    <scope>NUCLEOTIDE SEQUENCE [LARGE SCALE GENOMIC DNA]</scope>
    <source>
        <strain evidence="3">cv. AG2017</strain>
        <tissue evidence="2">Leaf</tissue>
    </source>
</reference>
<feature type="domain" description="Alginate lyase 2" evidence="1">
    <location>
        <begin position="59"/>
        <end position="187"/>
    </location>
</feature>
<dbReference type="AlphaFoldDB" id="A0A2I0JH82"/>
<dbReference type="InterPro" id="IPR013320">
    <property type="entry name" value="ConA-like_dom_sf"/>
</dbReference>
<dbReference type="Pfam" id="PF08787">
    <property type="entry name" value="Alginate_lyase2"/>
    <property type="match status" value="1"/>
</dbReference>
<gene>
    <name evidence="2" type="ORF">CRG98_024012</name>
</gene>
<dbReference type="STRING" id="22663.A0A2I0JH82"/>